<dbReference type="GO" id="GO:0000976">
    <property type="term" value="F:transcription cis-regulatory region binding"/>
    <property type="evidence" value="ECO:0007669"/>
    <property type="project" value="TreeGrafter"/>
</dbReference>
<dbReference type="PANTHER" id="PTHR30146:SF109">
    <property type="entry name" value="HTH-TYPE TRANSCRIPTIONAL REGULATOR GALS"/>
    <property type="match status" value="1"/>
</dbReference>
<dbReference type="Gene3D" id="1.10.260.40">
    <property type="entry name" value="lambda repressor-like DNA-binding domains"/>
    <property type="match status" value="1"/>
</dbReference>
<dbReference type="Pfam" id="PF00356">
    <property type="entry name" value="LacI"/>
    <property type="match status" value="1"/>
</dbReference>
<evidence type="ECO:0000256" key="2">
    <source>
        <dbReference type="ARBA" id="ARBA00023125"/>
    </source>
</evidence>
<dbReference type="CDD" id="cd01392">
    <property type="entry name" value="HTH_LacI"/>
    <property type="match status" value="1"/>
</dbReference>
<dbReference type="InterPro" id="IPR001761">
    <property type="entry name" value="Peripla_BP/Lac1_sug-bd_dom"/>
</dbReference>
<keyword evidence="1" id="KW-0805">Transcription regulation</keyword>
<dbReference type="Gene3D" id="3.40.50.2300">
    <property type="match status" value="2"/>
</dbReference>
<accession>A0A939EET1</accession>
<protein>
    <submittedName>
        <fullName evidence="6">LacI family DNA-binding transcriptional regulator</fullName>
    </submittedName>
</protein>
<evidence type="ECO:0000313" key="7">
    <source>
        <dbReference type="Proteomes" id="UP000664096"/>
    </source>
</evidence>
<comment type="caution">
    <text evidence="6">The sequence shown here is derived from an EMBL/GenBank/DDBJ whole genome shotgun (WGS) entry which is preliminary data.</text>
</comment>
<proteinExistence type="predicted"/>
<feature type="domain" description="HTH lacI-type" evidence="5">
    <location>
        <begin position="6"/>
        <end position="60"/>
    </location>
</feature>
<dbReference type="Pfam" id="PF00532">
    <property type="entry name" value="Peripla_BP_1"/>
    <property type="match status" value="1"/>
</dbReference>
<dbReference type="PANTHER" id="PTHR30146">
    <property type="entry name" value="LACI-RELATED TRANSCRIPTIONAL REPRESSOR"/>
    <property type="match status" value="1"/>
</dbReference>
<dbReference type="SUPFAM" id="SSF53822">
    <property type="entry name" value="Periplasmic binding protein-like I"/>
    <property type="match status" value="1"/>
</dbReference>
<evidence type="ECO:0000256" key="1">
    <source>
        <dbReference type="ARBA" id="ARBA00023015"/>
    </source>
</evidence>
<feature type="region of interest" description="Disordered" evidence="4">
    <location>
        <begin position="313"/>
        <end position="368"/>
    </location>
</feature>
<gene>
    <name evidence="6" type="ORF">JF539_16370</name>
</gene>
<organism evidence="6 7">
    <name type="scientific">Roseibium aggregatum</name>
    <dbReference type="NCBI Taxonomy" id="187304"/>
    <lineage>
        <taxon>Bacteria</taxon>
        <taxon>Pseudomonadati</taxon>
        <taxon>Pseudomonadota</taxon>
        <taxon>Alphaproteobacteria</taxon>
        <taxon>Hyphomicrobiales</taxon>
        <taxon>Stappiaceae</taxon>
        <taxon>Roseibium</taxon>
    </lineage>
</organism>
<reference evidence="6" key="1">
    <citation type="submission" date="2020-12" db="EMBL/GenBank/DDBJ databases">
        <title>Oil enriched cultivation method for isolating marine PHA-producing bacteria.</title>
        <authorList>
            <person name="Zheng W."/>
            <person name="Yu S."/>
            <person name="Huang Y."/>
        </authorList>
    </citation>
    <scope>NUCLEOTIDE SEQUENCE</scope>
    <source>
        <strain evidence="6">SY-2-12</strain>
    </source>
</reference>
<keyword evidence="3" id="KW-0804">Transcription</keyword>
<dbReference type="SUPFAM" id="SSF47413">
    <property type="entry name" value="lambda repressor-like DNA-binding domains"/>
    <property type="match status" value="1"/>
</dbReference>
<dbReference type="EMBL" id="JAEKJZ010000003">
    <property type="protein sequence ID" value="MBN9671927.1"/>
    <property type="molecule type" value="Genomic_DNA"/>
</dbReference>
<dbReference type="GO" id="GO:0003700">
    <property type="term" value="F:DNA-binding transcription factor activity"/>
    <property type="evidence" value="ECO:0007669"/>
    <property type="project" value="TreeGrafter"/>
</dbReference>
<dbReference type="InterPro" id="IPR028082">
    <property type="entry name" value="Peripla_BP_I"/>
</dbReference>
<evidence type="ECO:0000256" key="3">
    <source>
        <dbReference type="ARBA" id="ARBA00023163"/>
    </source>
</evidence>
<evidence type="ECO:0000313" key="6">
    <source>
        <dbReference type="EMBL" id="MBN9671927.1"/>
    </source>
</evidence>
<evidence type="ECO:0000256" key="4">
    <source>
        <dbReference type="SAM" id="MobiDB-lite"/>
    </source>
</evidence>
<dbReference type="PROSITE" id="PS50932">
    <property type="entry name" value="HTH_LACI_2"/>
    <property type="match status" value="1"/>
</dbReference>
<feature type="compositionally biased region" description="Polar residues" evidence="4">
    <location>
        <begin position="349"/>
        <end position="368"/>
    </location>
</feature>
<dbReference type="SMART" id="SM00354">
    <property type="entry name" value="HTH_LACI"/>
    <property type="match status" value="1"/>
</dbReference>
<name>A0A939EET1_9HYPH</name>
<keyword evidence="2 6" id="KW-0238">DNA-binding</keyword>
<sequence>MKQRPPTIKDVAEQAGCGIATVSRVLNGSGSASADTREKVLAAVDALGFEFSALGRSLQSNSTKTIGCIVPSLANPIFAEVVQAAQHEAHREGYQLILACSEYDEELELQAVRTLIAKKIDGLVLTVNNAEDSEALALIGKRQVPCSLVYNRSVHGLPSWAIDNRSAAREAARAFHGHGHVQTGFLALRFNRSDRSRERYEGFVEACRDYGMAEPLLLEIEEQDGNLLDLLGTLLTEHKSLTGIFASNDFLALAAMKAARALGRRIPENLSLIGFDGISTGLMVDPHLTTIETDPRTMGQGAVQTVLARLLGRPVPGQPAPDTTFRFRPGGSLGPPDPGRTDGREAATSLPSSEQPPNRLSSRQESPT</sequence>
<dbReference type="InterPro" id="IPR010982">
    <property type="entry name" value="Lambda_DNA-bd_dom_sf"/>
</dbReference>
<dbReference type="InterPro" id="IPR000843">
    <property type="entry name" value="HTH_LacI"/>
</dbReference>
<dbReference type="RefSeq" id="WP_207141775.1">
    <property type="nucleotide sequence ID" value="NZ_JAEKJZ010000003.1"/>
</dbReference>
<dbReference type="AlphaFoldDB" id="A0A939EET1"/>
<dbReference type="Proteomes" id="UP000664096">
    <property type="component" value="Unassembled WGS sequence"/>
</dbReference>
<evidence type="ECO:0000259" key="5">
    <source>
        <dbReference type="PROSITE" id="PS50932"/>
    </source>
</evidence>